<dbReference type="GO" id="GO:0043565">
    <property type="term" value="F:sequence-specific DNA binding"/>
    <property type="evidence" value="ECO:0007669"/>
    <property type="project" value="InterPro"/>
</dbReference>
<dbReference type="Pfam" id="PF13412">
    <property type="entry name" value="HTH_24"/>
    <property type="match status" value="1"/>
</dbReference>
<dbReference type="SUPFAM" id="SSF46785">
    <property type="entry name" value="Winged helix' DNA-binding domain"/>
    <property type="match status" value="1"/>
</dbReference>
<evidence type="ECO:0000313" key="5">
    <source>
        <dbReference type="EMBL" id="TCU40114.1"/>
    </source>
</evidence>
<dbReference type="EMBL" id="SMBK01000002">
    <property type="protein sequence ID" value="TCU40114.1"/>
    <property type="molecule type" value="Genomic_DNA"/>
</dbReference>
<reference evidence="5 6" key="1">
    <citation type="submission" date="2019-03" db="EMBL/GenBank/DDBJ databases">
        <title>Genomic Encyclopedia of Type Strains, Phase IV (KMG-V): Genome sequencing to study the core and pangenomes of soil and plant-associated prokaryotes.</title>
        <authorList>
            <person name="Whitman W."/>
        </authorList>
    </citation>
    <scope>NUCLEOTIDE SEQUENCE [LARGE SCALE GENOMIC DNA]</scope>
    <source>
        <strain evidence="5 6">IE4868</strain>
    </source>
</reference>
<organism evidence="5 6">
    <name type="scientific">Rhizobium azibense</name>
    <dbReference type="NCBI Taxonomy" id="1136135"/>
    <lineage>
        <taxon>Bacteria</taxon>
        <taxon>Pseudomonadati</taxon>
        <taxon>Pseudomonadota</taxon>
        <taxon>Alphaproteobacteria</taxon>
        <taxon>Hyphomicrobiales</taxon>
        <taxon>Rhizobiaceae</taxon>
        <taxon>Rhizobium/Agrobacterium group</taxon>
        <taxon>Rhizobium</taxon>
    </lineage>
</organism>
<dbReference type="GO" id="GO:0005829">
    <property type="term" value="C:cytosol"/>
    <property type="evidence" value="ECO:0007669"/>
    <property type="project" value="TreeGrafter"/>
</dbReference>
<keyword evidence="2" id="KW-0238">DNA-binding</keyword>
<evidence type="ECO:0000256" key="3">
    <source>
        <dbReference type="ARBA" id="ARBA00023163"/>
    </source>
</evidence>
<name>A0A4R3RXX1_9HYPH</name>
<dbReference type="InterPro" id="IPR011008">
    <property type="entry name" value="Dimeric_a/b-barrel"/>
</dbReference>
<accession>A0A4R3RXX1</accession>
<keyword evidence="1" id="KW-0805">Transcription regulation</keyword>
<dbReference type="Gene3D" id="1.10.10.10">
    <property type="entry name" value="Winged helix-like DNA-binding domain superfamily/Winged helix DNA-binding domain"/>
    <property type="match status" value="1"/>
</dbReference>
<dbReference type="Proteomes" id="UP000295507">
    <property type="component" value="Unassembled WGS sequence"/>
</dbReference>
<dbReference type="PANTHER" id="PTHR30154:SF17">
    <property type="entry name" value="DNA-BINDING TRANSCRIPTIONAL ACTIVATOR DECR"/>
    <property type="match status" value="1"/>
</dbReference>
<evidence type="ECO:0000313" key="6">
    <source>
        <dbReference type="Proteomes" id="UP000295507"/>
    </source>
</evidence>
<keyword evidence="3" id="KW-0804">Transcription</keyword>
<dbReference type="InterPro" id="IPR019885">
    <property type="entry name" value="Tscrpt_reg_HTH_AsnC-type_CS"/>
</dbReference>
<dbReference type="InterPro" id="IPR036390">
    <property type="entry name" value="WH_DNA-bd_sf"/>
</dbReference>
<dbReference type="InterPro" id="IPR019887">
    <property type="entry name" value="Tscrpt_reg_AsnC/Lrp_C"/>
</dbReference>
<dbReference type="GO" id="GO:0006355">
    <property type="term" value="P:regulation of DNA-templated transcription"/>
    <property type="evidence" value="ECO:0007669"/>
    <property type="project" value="UniProtKB-ARBA"/>
</dbReference>
<evidence type="ECO:0000259" key="4">
    <source>
        <dbReference type="PROSITE" id="PS50956"/>
    </source>
</evidence>
<dbReference type="InterPro" id="IPR019888">
    <property type="entry name" value="Tscrpt_reg_AsnC-like"/>
</dbReference>
<dbReference type="InterPro" id="IPR036388">
    <property type="entry name" value="WH-like_DNA-bd_sf"/>
</dbReference>
<proteinExistence type="predicted"/>
<sequence>MRIMSEMCKKSASTAEMAMLDDRDRKILDLLQADAGISVSNLAERVALSVSACSRRIQRLEESGHIARRIVVLDREKMGVPTTVFALIKTAHHSDEWIESFRRAISGIPEIVEAHRLTGNQDYILKIVLPRVEHYDVIYKQIVRKIELFDVSASISMEILKSGSAIPVGYAD</sequence>
<dbReference type="Gene3D" id="3.30.70.920">
    <property type="match status" value="1"/>
</dbReference>
<dbReference type="InterPro" id="IPR000485">
    <property type="entry name" value="AsnC-type_HTH_dom"/>
</dbReference>
<evidence type="ECO:0000256" key="2">
    <source>
        <dbReference type="ARBA" id="ARBA00023125"/>
    </source>
</evidence>
<feature type="domain" description="HTH asnC-type" evidence="4">
    <location>
        <begin position="20"/>
        <end position="81"/>
    </location>
</feature>
<dbReference type="CDD" id="cd00090">
    <property type="entry name" value="HTH_ARSR"/>
    <property type="match status" value="1"/>
</dbReference>
<dbReference type="AlphaFoldDB" id="A0A4R3RXX1"/>
<dbReference type="GO" id="GO:0043200">
    <property type="term" value="P:response to amino acid"/>
    <property type="evidence" value="ECO:0007669"/>
    <property type="project" value="TreeGrafter"/>
</dbReference>
<evidence type="ECO:0000256" key="1">
    <source>
        <dbReference type="ARBA" id="ARBA00023015"/>
    </source>
</evidence>
<gene>
    <name evidence="5" type="ORF">EV129_102252</name>
</gene>
<dbReference type="SUPFAM" id="SSF54909">
    <property type="entry name" value="Dimeric alpha+beta barrel"/>
    <property type="match status" value="1"/>
</dbReference>
<dbReference type="PRINTS" id="PR00033">
    <property type="entry name" value="HTHASNC"/>
</dbReference>
<dbReference type="Pfam" id="PF01037">
    <property type="entry name" value="AsnC_trans_reg"/>
    <property type="match status" value="1"/>
</dbReference>
<dbReference type="PROSITE" id="PS50956">
    <property type="entry name" value="HTH_ASNC_2"/>
    <property type="match status" value="1"/>
</dbReference>
<dbReference type="PROSITE" id="PS00519">
    <property type="entry name" value="HTH_ASNC_1"/>
    <property type="match status" value="1"/>
</dbReference>
<dbReference type="InterPro" id="IPR011991">
    <property type="entry name" value="ArsR-like_HTH"/>
</dbReference>
<dbReference type="SMART" id="SM00344">
    <property type="entry name" value="HTH_ASNC"/>
    <property type="match status" value="1"/>
</dbReference>
<protein>
    <submittedName>
        <fullName evidence="5">AsnC family transcriptional regulator</fullName>
    </submittedName>
</protein>
<dbReference type="PANTHER" id="PTHR30154">
    <property type="entry name" value="LEUCINE-RESPONSIVE REGULATORY PROTEIN"/>
    <property type="match status" value="1"/>
</dbReference>
<comment type="caution">
    <text evidence="5">The sequence shown here is derived from an EMBL/GenBank/DDBJ whole genome shotgun (WGS) entry which is preliminary data.</text>
</comment>